<accession>A0A645I711</accession>
<name>A0A645I711_9ZZZZ</name>
<evidence type="ECO:0000313" key="1">
    <source>
        <dbReference type="EMBL" id="MPN46890.1"/>
    </source>
</evidence>
<gene>
    <name evidence="1" type="ORF">SDC9_194489</name>
</gene>
<proteinExistence type="predicted"/>
<protein>
    <submittedName>
        <fullName evidence="1">Uncharacterized protein</fullName>
    </submittedName>
</protein>
<organism evidence="1">
    <name type="scientific">bioreactor metagenome</name>
    <dbReference type="NCBI Taxonomy" id="1076179"/>
    <lineage>
        <taxon>unclassified sequences</taxon>
        <taxon>metagenomes</taxon>
        <taxon>ecological metagenomes</taxon>
    </lineage>
</organism>
<dbReference type="AlphaFoldDB" id="A0A645I711"/>
<sequence>MAEADRQNPGIGSPAAARCQHQLIAGLLLVVAAMNQKATVRDALDAFQAAVRA</sequence>
<dbReference type="EMBL" id="VSSQ01107929">
    <property type="protein sequence ID" value="MPN46890.1"/>
    <property type="molecule type" value="Genomic_DNA"/>
</dbReference>
<reference evidence="1" key="1">
    <citation type="submission" date="2019-08" db="EMBL/GenBank/DDBJ databases">
        <authorList>
            <person name="Kucharzyk K."/>
            <person name="Murdoch R.W."/>
            <person name="Higgins S."/>
            <person name="Loffler F."/>
        </authorList>
    </citation>
    <scope>NUCLEOTIDE SEQUENCE</scope>
</reference>
<comment type="caution">
    <text evidence="1">The sequence shown here is derived from an EMBL/GenBank/DDBJ whole genome shotgun (WGS) entry which is preliminary data.</text>
</comment>